<dbReference type="AlphaFoldDB" id="A0A919MM39"/>
<dbReference type="InterPro" id="IPR034660">
    <property type="entry name" value="DinB/YfiT-like"/>
</dbReference>
<reference evidence="2" key="1">
    <citation type="submission" date="2021-01" db="EMBL/GenBank/DDBJ databases">
        <title>Whole genome shotgun sequence of Actinoplanes rishiriensis NBRC 108556.</title>
        <authorList>
            <person name="Komaki H."/>
            <person name="Tamura T."/>
        </authorList>
    </citation>
    <scope>NUCLEOTIDE SEQUENCE</scope>
    <source>
        <strain evidence="2">NBRC 108556</strain>
    </source>
</reference>
<sequence>MTEIWTLIESRRLSVAGLLDDLSPAEWEKPSLCPGWTVRDVAAHLTLQQMGLRDALPVLTHWKGSMHRTIADAARRRSAELTTAQIAADIRDTAARRRRNLGVTPLETLTDLLVHEQDMAIPLGREVPMPPEAAALSCKRVLTMRMPPPQPSMRRTAGLRLVATDIDWSHGTGPEVAGPMAALLLITTGRTVALPRLSGPGMAALTARFEAAGG</sequence>
<evidence type="ECO:0000313" key="2">
    <source>
        <dbReference type="EMBL" id="GIE92556.1"/>
    </source>
</evidence>
<dbReference type="GO" id="GO:0046872">
    <property type="term" value="F:metal ion binding"/>
    <property type="evidence" value="ECO:0007669"/>
    <property type="project" value="InterPro"/>
</dbReference>
<dbReference type="RefSeq" id="WP_203778328.1">
    <property type="nucleotide sequence ID" value="NZ_BOMV01000001.1"/>
</dbReference>
<proteinExistence type="predicted"/>
<evidence type="ECO:0000313" key="3">
    <source>
        <dbReference type="Proteomes" id="UP000636960"/>
    </source>
</evidence>
<dbReference type="Pfam" id="PF11716">
    <property type="entry name" value="MDMPI_N"/>
    <property type="match status" value="1"/>
</dbReference>
<dbReference type="InterPro" id="IPR024344">
    <property type="entry name" value="MDMPI_metal-binding"/>
</dbReference>
<dbReference type="Gene3D" id="1.20.120.450">
    <property type="entry name" value="dinb family like domain"/>
    <property type="match status" value="1"/>
</dbReference>
<comment type="caution">
    <text evidence="2">The sequence shown here is derived from an EMBL/GenBank/DDBJ whole genome shotgun (WGS) entry which is preliminary data.</text>
</comment>
<organism evidence="2 3">
    <name type="scientific">Paractinoplanes rishiriensis</name>
    <dbReference type="NCBI Taxonomy" id="1050105"/>
    <lineage>
        <taxon>Bacteria</taxon>
        <taxon>Bacillati</taxon>
        <taxon>Actinomycetota</taxon>
        <taxon>Actinomycetes</taxon>
        <taxon>Micromonosporales</taxon>
        <taxon>Micromonosporaceae</taxon>
        <taxon>Paractinoplanes</taxon>
    </lineage>
</organism>
<keyword evidence="3" id="KW-1185">Reference proteome</keyword>
<dbReference type="EMBL" id="BOMV01000001">
    <property type="protein sequence ID" value="GIE92556.1"/>
    <property type="molecule type" value="Genomic_DNA"/>
</dbReference>
<dbReference type="NCBIfam" id="TIGR03083">
    <property type="entry name" value="maleylpyruvate isomerase family mycothiol-dependent enzyme"/>
    <property type="match status" value="1"/>
</dbReference>
<dbReference type="SUPFAM" id="SSF109854">
    <property type="entry name" value="DinB/YfiT-like putative metalloenzymes"/>
    <property type="match status" value="1"/>
</dbReference>
<dbReference type="InterPro" id="IPR017517">
    <property type="entry name" value="Maleyloyr_isom"/>
</dbReference>
<dbReference type="Proteomes" id="UP000636960">
    <property type="component" value="Unassembled WGS sequence"/>
</dbReference>
<gene>
    <name evidence="2" type="ORF">Ari01nite_00210</name>
</gene>
<protein>
    <recommendedName>
        <fullName evidence="1">Mycothiol-dependent maleylpyruvate isomerase metal-binding domain-containing protein</fullName>
    </recommendedName>
</protein>
<accession>A0A919MM39</accession>
<name>A0A919MM39_9ACTN</name>
<evidence type="ECO:0000259" key="1">
    <source>
        <dbReference type="Pfam" id="PF11716"/>
    </source>
</evidence>
<feature type="domain" description="Mycothiol-dependent maleylpyruvate isomerase metal-binding" evidence="1">
    <location>
        <begin position="15"/>
        <end position="106"/>
    </location>
</feature>